<dbReference type="PROSITE" id="PS50142">
    <property type="entry name" value="RNASE_3_2"/>
    <property type="match status" value="1"/>
</dbReference>
<evidence type="ECO:0000313" key="3">
    <source>
        <dbReference type="Proteomes" id="UP000297245"/>
    </source>
</evidence>
<dbReference type="OrthoDB" id="416741at2759"/>
<sequence length="269" mass="30153">MNTQLKEQGSSVYNFIQKQLSSHIHSTAFQYFELPTLSSTTWNSIQNDGAEYSRLGFLGDALMNTFVAECIYKQMKQQGDAGVFTAARSALVSNRTFGQIMRRLGYSDGQGPIQKCEADVFETVIGAYFRESGSEAVKKWQVLNYTPLVLQVAQICRSLPARRKKRKSFKIMIPRPLITTPLRARRSQTATSKSLIVSPLRDRLKSKDTRPSRVMFKAVSPIDLTADSDWEDTDDIVEIPPPESPPLRTRSSSEIFVGFGSSSNPIIID</sequence>
<name>A0A4S8MWZ5_DENBC</name>
<feature type="domain" description="RNase III" evidence="1">
    <location>
        <begin position="13"/>
        <end position="133"/>
    </location>
</feature>
<dbReference type="GO" id="GO:0004525">
    <property type="term" value="F:ribonuclease III activity"/>
    <property type="evidence" value="ECO:0007669"/>
    <property type="project" value="InterPro"/>
</dbReference>
<dbReference type="CDD" id="cd00593">
    <property type="entry name" value="RIBOc"/>
    <property type="match status" value="1"/>
</dbReference>
<dbReference type="InterPro" id="IPR000999">
    <property type="entry name" value="RNase_III_dom"/>
</dbReference>
<proteinExistence type="predicted"/>
<dbReference type="EMBL" id="ML179037">
    <property type="protein sequence ID" value="THV07705.1"/>
    <property type="molecule type" value="Genomic_DNA"/>
</dbReference>
<reference evidence="2 3" key="1">
    <citation type="journal article" date="2019" name="Nat. Ecol. Evol.">
        <title>Megaphylogeny resolves global patterns of mushroom evolution.</title>
        <authorList>
            <person name="Varga T."/>
            <person name="Krizsan K."/>
            <person name="Foldi C."/>
            <person name="Dima B."/>
            <person name="Sanchez-Garcia M."/>
            <person name="Sanchez-Ramirez S."/>
            <person name="Szollosi G.J."/>
            <person name="Szarkandi J.G."/>
            <person name="Papp V."/>
            <person name="Albert L."/>
            <person name="Andreopoulos W."/>
            <person name="Angelini C."/>
            <person name="Antonin V."/>
            <person name="Barry K.W."/>
            <person name="Bougher N.L."/>
            <person name="Buchanan P."/>
            <person name="Buyck B."/>
            <person name="Bense V."/>
            <person name="Catcheside P."/>
            <person name="Chovatia M."/>
            <person name="Cooper J."/>
            <person name="Damon W."/>
            <person name="Desjardin D."/>
            <person name="Finy P."/>
            <person name="Geml J."/>
            <person name="Haridas S."/>
            <person name="Hughes K."/>
            <person name="Justo A."/>
            <person name="Karasinski D."/>
            <person name="Kautmanova I."/>
            <person name="Kiss B."/>
            <person name="Kocsube S."/>
            <person name="Kotiranta H."/>
            <person name="LaButti K.M."/>
            <person name="Lechner B.E."/>
            <person name="Liimatainen K."/>
            <person name="Lipzen A."/>
            <person name="Lukacs Z."/>
            <person name="Mihaltcheva S."/>
            <person name="Morgado L.N."/>
            <person name="Niskanen T."/>
            <person name="Noordeloos M.E."/>
            <person name="Ohm R.A."/>
            <person name="Ortiz-Santana B."/>
            <person name="Ovrebo C."/>
            <person name="Racz N."/>
            <person name="Riley R."/>
            <person name="Savchenko A."/>
            <person name="Shiryaev A."/>
            <person name="Soop K."/>
            <person name="Spirin V."/>
            <person name="Szebenyi C."/>
            <person name="Tomsovsky M."/>
            <person name="Tulloss R.E."/>
            <person name="Uehling J."/>
            <person name="Grigoriev I.V."/>
            <person name="Vagvolgyi C."/>
            <person name="Papp T."/>
            <person name="Martin F.M."/>
            <person name="Miettinen O."/>
            <person name="Hibbett D.S."/>
            <person name="Nagy L.G."/>
        </authorList>
    </citation>
    <scope>NUCLEOTIDE SEQUENCE [LARGE SCALE GENOMIC DNA]</scope>
    <source>
        <strain evidence="2 3">CBS 962.96</strain>
    </source>
</reference>
<dbReference type="Pfam" id="PF00636">
    <property type="entry name" value="Ribonuclease_3"/>
    <property type="match status" value="1"/>
</dbReference>
<evidence type="ECO:0000313" key="2">
    <source>
        <dbReference type="EMBL" id="THV07705.1"/>
    </source>
</evidence>
<dbReference type="GO" id="GO:0006396">
    <property type="term" value="P:RNA processing"/>
    <property type="evidence" value="ECO:0007669"/>
    <property type="project" value="InterPro"/>
</dbReference>
<dbReference type="Gene3D" id="1.10.1520.10">
    <property type="entry name" value="Ribonuclease III domain"/>
    <property type="match status" value="1"/>
</dbReference>
<dbReference type="AlphaFoldDB" id="A0A4S8MWZ5"/>
<gene>
    <name evidence="2" type="ORF">K435DRAFT_959768</name>
</gene>
<dbReference type="InterPro" id="IPR036389">
    <property type="entry name" value="RNase_III_sf"/>
</dbReference>
<dbReference type="Proteomes" id="UP000297245">
    <property type="component" value="Unassembled WGS sequence"/>
</dbReference>
<dbReference type="SUPFAM" id="SSF69065">
    <property type="entry name" value="RNase III domain-like"/>
    <property type="match status" value="1"/>
</dbReference>
<accession>A0A4S8MWZ5</accession>
<keyword evidence="3" id="KW-1185">Reference proteome</keyword>
<dbReference type="SMART" id="SM00535">
    <property type="entry name" value="RIBOc"/>
    <property type="match status" value="1"/>
</dbReference>
<evidence type="ECO:0000259" key="1">
    <source>
        <dbReference type="PROSITE" id="PS50142"/>
    </source>
</evidence>
<organism evidence="2 3">
    <name type="scientific">Dendrothele bispora (strain CBS 962.96)</name>
    <dbReference type="NCBI Taxonomy" id="1314807"/>
    <lineage>
        <taxon>Eukaryota</taxon>
        <taxon>Fungi</taxon>
        <taxon>Dikarya</taxon>
        <taxon>Basidiomycota</taxon>
        <taxon>Agaricomycotina</taxon>
        <taxon>Agaricomycetes</taxon>
        <taxon>Agaricomycetidae</taxon>
        <taxon>Agaricales</taxon>
        <taxon>Agaricales incertae sedis</taxon>
        <taxon>Dendrothele</taxon>
    </lineage>
</organism>
<protein>
    <recommendedName>
        <fullName evidence="1">RNase III domain-containing protein</fullName>
    </recommendedName>
</protein>